<dbReference type="Gene3D" id="1.20.1560.10">
    <property type="entry name" value="ABC transporter type 1, transmembrane domain"/>
    <property type="match status" value="1"/>
</dbReference>
<dbReference type="InterPro" id="IPR011527">
    <property type="entry name" value="ABC1_TM_dom"/>
</dbReference>
<proteinExistence type="predicted"/>
<dbReference type="GO" id="GO:0016020">
    <property type="term" value="C:membrane"/>
    <property type="evidence" value="ECO:0007669"/>
    <property type="project" value="InterPro"/>
</dbReference>
<dbReference type="OrthoDB" id="6436326at2759"/>
<evidence type="ECO:0000256" key="6">
    <source>
        <dbReference type="ARBA" id="ARBA00022840"/>
    </source>
</evidence>
<dbReference type="PANTHER" id="PTHR24223:SF443">
    <property type="entry name" value="MULTIDRUG-RESISTANCE LIKE PROTEIN 1, ISOFORM I"/>
    <property type="match status" value="1"/>
</dbReference>
<dbReference type="EMBL" id="MUJZ01052080">
    <property type="protein sequence ID" value="OTF73348.1"/>
    <property type="molecule type" value="Genomic_DNA"/>
</dbReference>
<keyword evidence="7 9" id="KW-1133">Transmembrane helix</keyword>
<evidence type="ECO:0000256" key="1">
    <source>
        <dbReference type="ARBA" id="ARBA00004127"/>
    </source>
</evidence>
<dbReference type="InterPro" id="IPR050173">
    <property type="entry name" value="ABC_transporter_C-like"/>
</dbReference>
<reference evidence="11 12" key="1">
    <citation type="submission" date="2017-03" db="EMBL/GenBank/DDBJ databases">
        <title>Genome Survey of Euroglyphus maynei.</title>
        <authorList>
            <person name="Arlian L.G."/>
            <person name="Morgan M.S."/>
            <person name="Rider S.D."/>
        </authorList>
    </citation>
    <scope>NUCLEOTIDE SEQUENCE [LARGE SCALE GENOMIC DNA]</scope>
    <source>
        <strain evidence="11">Arlian Lab</strain>
        <tissue evidence="11">Whole body</tissue>
    </source>
</reference>
<feature type="transmembrane region" description="Helical" evidence="9">
    <location>
        <begin position="12"/>
        <end position="36"/>
    </location>
</feature>
<dbReference type="PANTHER" id="PTHR24223">
    <property type="entry name" value="ATP-BINDING CASSETTE SUB-FAMILY C"/>
    <property type="match status" value="1"/>
</dbReference>
<evidence type="ECO:0000256" key="9">
    <source>
        <dbReference type="SAM" id="Phobius"/>
    </source>
</evidence>
<evidence type="ECO:0000256" key="3">
    <source>
        <dbReference type="ARBA" id="ARBA00022692"/>
    </source>
</evidence>
<feature type="domain" description="ABC transmembrane type-1" evidence="10">
    <location>
        <begin position="1"/>
        <end position="115"/>
    </location>
</feature>
<dbReference type="AlphaFoldDB" id="A0A1Y3B019"/>
<evidence type="ECO:0000256" key="7">
    <source>
        <dbReference type="ARBA" id="ARBA00022989"/>
    </source>
</evidence>
<organism evidence="11 12">
    <name type="scientific">Euroglyphus maynei</name>
    <name type="common">Mayne's house dust mite</name>
    <dbReference type="NCBI Taxonomy" id="6958"/>
    <lineage>
        <taxon>Eukaryota</taxon>
        <taxon>Metazoa</taxon>
        <taxon>Ecdysozoa</taxon>
        <taxon>Arthropoda</taxon>
        <taxon>Chelicerata</taxon>
        <taxon>Arachnida</taxon>
        <taxon>Acari</taxon>
        <taxon>Acariformes</taxon>
        <taxon>Sarcoptiformes</taxon>
        <taxon>Astigmata</taxon>
        <taxon>Psoroptidia</taxon>
        <taxon>Analgoidea</taxon>
        <taxon>Pyroglyphidae</taxon>
        <taxon>Pyroglyphinae</taxon>
        <taxon>Euroglyphus</taxon>
    </lineage>
</organism>
<gene>
    <name evidence="11" type="ORF">BLA29_013617</name>
</gene>
<evidence type="ECO:0000259" key="10">
    <source>
        <dbReference type="PROSITE" id="PS50929"/>
    </source>
</evidence>
<dbReference type="GO" id="GO:0012505">
    <property type="term" value="C:endomembrane system"/>
    <property type="evidence" value="ECO:0007669"/>
    <property type="project" value="UniProtKB-SubCell"/>
</dbReference>
<evidence type="ECO:0000256" key="8">
    <source>
        <dbReference type="ARBA" id="ARBA00023136"/>
    </source>
</evidence>
<evidence type="ECO:0000256" key="2">
    <source>
        <dbReference type="ARBA" id="ARBA00022448"/>
    </source>
</evidence>
<evidence type="ECO:0000313" key="11">
    <source>
        <dbReference type="EMBL" id="OTF73348.1"/>
    </source>
</evidence>
<sequence length="115" mass="13722">MHYLWSVPIKIIILLILLYQQMGISAIYGSIIFFIVSPFQYYCSRQISRIQKLQLNVSDKRMSKTNELFMGIKLLKLMGWELSFAEQVKKFRRIELDYLKRDAIFVAINSKYLFL</sequence>
<comment type="caution">
    <text evidence="11">The sequence shown here is derived from an EMBL/GenBank/DDBJ whole genome shotgun (WGS) entry which is preliminary data.</text>
</comment>
<dbReference type="Pfam" id="PF00664">
    <property type="entry name" value="ABC_membrane"/>
    <property type="match status" value="1"/>
</dbReference>
<accession>A0A1Y3B019</accession>
<keyword evidence="5" id="KW-0547">Nucleotide-binding</keyword>
<keyword evidence="2" id="KW-0813">Transport</keyword>
<keyword evidence="12" id="KW-1185">Reference proteome</keyword>
<dbReference type="GO" id="GO:0140359">
    <property type="term" value="F:ABC-type transporter activity"/>
    <property type="evidence" value="ECO:0007669"/>
    <property type="project" value="InterPro"/>
</dbReference>
<dbReference type="PROSITE" id="PS50929">
    <property type="entry name" value="ABC_TM1F"/>
    <property type="match status" value="1"/>
</dbReference>
<protein>
    <recommendedName>
        <fullName evidence="10">ABC transmembrane type-1 domain-containing protein</fullName>
    </recommendedName>
</protein>
<comment type="subcellular location">
    <subcellularLocation>
        <location evidence="1">Endomembrane system</location>
        <topology evidence="1">Multi-pass membrane protein</topology>
    </subcellularLocation>
</comment>
<dbReference type="SUPFAM" id="SSF90123">
    <property type="entry name" value="ABC transporter transmembrane region"/>
    <property type="match status" value="1"/>
</dbReference>
<evidence type="ECO:0000256" key="4">
    <source>
        <dbReference type="ARBA" id="ARBA00022737"/>
    </source>
</evidence>
<keyword evidence="8 9" id="KW-0472">Membrane</keyword>
<name>A0A1Y3B019_EURMA</name>
<keyword evidence="3 9" id="KW-0812">Transmembrane</keyword>
<dbReference type="GO" id="GO:0005524">
    <property type="term" value="F:ATP binding"/>
    <property type="evidence" value="ECO:0007669"/>
    <property type="project" value="UniProtKB-KW"/>
</dbReference>
<keyword evidence="4" id="KW-0677">Repeat</keyword>
<evidence type="ECO:0000313" key="12">
    <source>
        <dbReference type="Proteomes" id="UP000194236"/>
    </source>
</evidence>
<dbReference type="Proteomes" id="UP000194236">
    <property type="component" value="Unassembled WGS sequence"/>
</dbReference>
<evidence type="ECO:0000256" key="5">
    <source>
        <dbReference type="ARBA" id="ARBA00022741"/>
    </source>
</evidence>
<dbReference type="InterPro" id="IPR036640">
    <property type="entry name" value="ABC1_TM_sf"/>
</dbReference>
<keyword evidence="6" id="KW-0067">ATP-binding</keyword>